<feature type="region of interest" description="Disordered" evidence="10">
    <location>
        <begin position="367"/>
        <end position="406"/>
    </location>
</feature>
<evidence type="ECO:0000256" key="7">
    <source>
        <dbReference type="ARBA" id="ARBA00022777"/>
    </source>
</evidence>
<protein>
    <recommendedName>
        <fullName evidence="1">non-specific serine/threonine protein kinase</fullName>
        <ecNumber evidence="1">2.7.11.1</ecNumber>
    </recommendedName>
</protein>
<feature type="region of interest" description="Disordered" evidence="10">
    <location>
        <begin position="1160"/>
        <end position="1200"/>
    </location>
</feature>
<dbReference type="PROSITE" id="PS50082">
    <property type="entry name" value="WD_REPEATS_2"/>
    <property type="match status" value="2"/>
</dbReference>
<dbReference type="InterPro" id="IPR001680">
    <property type="entry name" value="WD40_rpt"/>
</dbReference>
<organism evidence="12 13">
    <name type="scientific">Agaricus bisporus var. burnettii</name>
    <dbReference type="NCBI Taxonomy" id="192524"/>
    <lineage>
        <taxon>Eukaryota</taxon>
        <taxon>Fungi</taxon>
        <taxon>Dikarya</taxon>
        <taxon>Basidiomycota</taxon>
        <taxon>Agaricomycotina</taxon>
        <taxon>Agaricomycetes</taxon>
        <taxon>Agaricomycetidae</taxon>
        <taxon>Agaricales</taxon>
        <taxon>Agaricineae</taxon>
        <taxon>Agaricaceae</taxon>
        <taxon>Agaricus</taxon>
    </lineage>
</organism>
<evidence type="ECO:0000256" key="4">
    <source>
        <dbReference type="ARBA" id="ARBA00022679"/>
    </source>
</evidence>
<dbReference type="GO" id="GO:0034272">
    <property type="term" value="C:phosphatidylinositol 3-kinase complex, class III, type II"/>
    <property type="evidence" value="ECO:0007669"/>
    <property type="project" value="TreeGrafter"/>
</dbReference>
<accession>A0A8H7C440</accession>
<feature type="compositionally biased region" description="Low complexity" evidence="10">
    <location>
        <begin position="1067"/>
        <end position="1076"/>
    </location>
</feature>
<dbReference type="GO" id="GO:0034271">
    <property type="term" value="C:phosphatidylinositol 3-kinase complex, class III, type I"/>
    <property type="evidence" value="ECO:0007669"/>
    <property type="project" value="TreeGrafter"/>
</dbReference>
<dbReference type="InterPro" id="IPR008271">
    <property type="entry name" value="Ser/Thr_kinase_AS"/>
</dbReference>
<dbReference type="PROSITE" id="PS00108">
    <property type="entry name" value="PROTEIN_KINASE_ST"/>
    <property type="match status" value="1"/>
</dbReference>
<dbReference type="GO" id="GO:0045324">
    <property type="term" value="P:late endosome to vacuole transport"/>
    <property type="evidence" value="ECO:0007669"/>
    <property type="project" value="InterPro"/>
</dbReference>
<evidence type="ECO:0000256" key="10">
    <source>
        <dbReference type="SAM" id="MobiDB-lite"/>
    </source>
</evidence>
<dbReference type="Gene3D" id="1.25.10.10">
    <property type="entry name" value="Leucine-rich Repeat Variant"/>
    <property type="match status" value="2"/>
</dbReference>
<dbReference type="PANTHER" id="PTHR17583:SF0">
    <property type="entry name" value="PHOSPHOINOSITIDE 3-KINASE REGULATORY SUBUNIT 4"/>
    <property type="match status" value="1"/>
</dbReference>
<dbReference type="PROSITE" id="PS50011">
    <property type="entry name" value="PROTEIN_KINASE_DOM"/>
    <property type="match status" value="1"/>
</dbReference>
<feature type="compositionally biased region" description="Polar residues" evidence="10">
    <location>
        <begin position="1006"/>
        <end position="1020"/>
    </location>
</feature>
<evidence type="ECO:0000256" key="9">
    <source>
        <dbReference type="PROSITE-ProRule" id="PRU00221"/>
    </source>
</evidence>
<evidence type="ECO:0000256" key="8">
    <source>
        <dbReference type="ARBA" id="ARBA00022840"/>
    </source>
</evidence>
<evidence type="ECO:0000313" key="13">
    <source>
        <dbReference type="Proteomes" id="UP000629468"/>
    </source>
</evidence>
<dbReference type="Proteomes" id="UP000629468">
    <property type="component" value="Unassembled WGS sequence"/>
</dbReference>
<dbReference type="FunFam" id="1.10.510.10:FF:000497">
    <property type="entry name" value="Phosphoinositide 3-kinase regulatory subunit"/>
    <property type="match status" value="1"/>
</dbReference>
<dbReference type="InterPro" id="IPR016024">
    <property type="entry name" value="ARM-type_fold"/>
</dbReference>
<evidence type="ECO:0000256" key="6">
    <source>
        <dbReference type="ARBA" id="ARBA00022741"/>
    </source>
</evidence>
<keyword evidence="3 9" id="KW-0853">WD repeat</keyword>
<dbReference type="GO" id="GO:0006623">
    <property type="term" value="P:protein targeting to vacuole"/>
    <property type="evidence" value="ECO:0007669"/>
    <property type="project" value="TreeGrafter"/>
</dbReference>
<feature type="compositionally biased region" description="Basic and acidic residues" evidence="10">
    <location>
        <begin position="1160"/>
        <end position="1170"/>
    </location>
</feature>
<keyword evidence="4" id="KW-0808">Transferase</keyword>
<dbReference type="PROSITE" id="PS50294">
    <property type="entry name" value="WD_REPEATS_REGION"/>
    <property type="match status" value="1"/>
</dbReference>
<dbReference type="InterPro" id="IPR015943">
    <property type="entry name" value="WD40/YVTN_repeat-like_dom_sf"/>
</dbReference>
<feature type="repeat" description="WD" evidence="9">
    <location>
        <begin position="1602"/>
        <end position="1625"/>
    </location>
</feature>
<dbReference type="InterPro" id="IPR045162">
    <property type="entry name" value="Vps15-like"/>
</dbReference>
<evidence type="ECO:0000256" key="1">
    <source>
        <dbReference type="ARBA" id="ARBA00012513"/>
    </source>
</evidence>
<name>A0A8H7C440_AGABI</name>
<dbReference type="SUPFAM" id="SSF50978">
    <property type="entry name" value="WD40 repeat-like"/>
    <property type="match status" value="1"/>
</dbReference>
<dbReference type="InterPro" id="IPR011989">
    <property type="entry name" value="ARM-like"/>
</dbReference>
<feature type="compositionally biased region" description="Basic and acidic residues" evidence="10">
    <location>
        <begin position="1222"/>
        <end position="1232"/>
    </location>
</feature>
<dbReference type="Gene3D" id="2.130.10.10">
    <property type="entry name" value="YVTN repeat-like/Quinoprotein amine dehydrogenase"/>
    <property type="match status" value="2"/>
</dbReference>
<dbReference type="InterPro" id="IPR036322">
    <property type="entry name" value="WD40_repeat_dom_sf"/>
</dbReference>
<dbReference type="Pfam" id="PF00069">
    <property type="entry name" value="Pkinase"/>
    <property type="match status" value="1"/>
</dbReference>
<evidence type="ECO:0000256" key="5">
    <source>
        <dbReference type="ARBA" id="ARBA00022737"/>
    </source>
</evidence>
<dbReference type="EC" id="2.7.11.1" evidence="1"/>
<evidence type="ECO:0000313" key="12">
    <source>
        <dbReference type="EMBL" id="KAF7762182.1"/>
    </source>
</evidence>
<dbReference type="PANTHER" id="PTHR17583">
    <property type="entry name" value="PHOSPHOINOSITIDE 3-KINASE REGULATORY SUBUNIT 4"/>
    <property type="match status" value="1"/>
</dbReference>
<feature type="domain" description="Protein kinase" evidence="11">
    <location>
        <begin position="61"/>
        <end position="353"/>
    </location>
</feature>
<dbReference type="SUPFAM" id="SSF48371">
    <property type="entry name" value="ARM repeat"/>
    <property type="match status" value="1"/>
</dbReference>
<dbReference type="GO" id="GO:0005524">
    <property type="term" value="F:ATP binding"/>
    <property type="evidence" value="ECO:0007669"/>
    <property type="project" value="UniProtKB-KW"/>
</dbReference>
<comment type="caution">
    <text evidence="12">The sequence shown here is derived from an EMBL/GenBank/DDBJ whole genome shotgun (WGS) entry which is preliminary data.</text>
</comment>
<dbReference type="Pfam" id="PF22956">
    <property type="entry name" value="VPS15-like_hel"/>
    <property type="match status" value="1"/>
</dbReference>
<sequence>MTEVEVAGKTWLTEANRIVMDNPVSPELQSKVQMGNTHSGFNLTRTSGALDSFVAELGGDIVYDKSLGSARFLKTVKCRHRNGFLVVKVFIKPDPGLSLRTYHRRLKVEKEALADIANVYSYQAFVETEKAGYVIRQWLASNLYDRISTRPFLTMVEKRWIAFQLLNALRDARYRKVSHGDIKSENILVTSWNWVYLTDFASYKPTFLPLDDPADFSFFFDTSGRRTCYIAPERFFTAADNPEISSKKSRIAMGELEGKRDGKVTEAMDCFSTGCVIAELFLEGAPLLTLSQLFKYREGEYNVDPHLAQIGDEGIRNLIKQMISLDPNQRPTFDTLLHTSRGTVFPESFYSFLHNYVTSINEISPNPSYAPPPATPSTSNTTVKASSSNSNINATPTTTNTDVLPSDSDHRLERIWADYESIEPYIIQEQIEDAPDMGVQINYTTFTSLSKPLQDILPVELHLPNRDSKLHTLPSGRRSALEDGPALILLALVTANIRNCSLPSSKIRALDVFLALSAHLTDEAKLDRMVPYIVDLLHDESALVRASGLRTLMQVLILVTVITPSNASIFPEYIIPNIRHLVQDPEVLVRCVYAQCIVQLADTAVRYLEMGQALKAHGTFVLSPDTHDSDNAHFEVSYDASMQELQMHIQEHLSTLLVDPSSVVKRAVLRDISSLCIFLGRQRTNDVLLSHMITYLNDRDWLLRYAFFDSIVDVAACAGGRSLEDYILPLMIQALSDVEETVVARVLAALTSLCELGLFQKMRIWELMSATLGFLYHPNVWIRQGATSFITSAAQHLPSTDVWCILYPSLKHFMKSDVVTIDEESLLSVLECPLPRQILDASVQWAMKGDKTGFWRGRRKTNKTESPKESVVSLRKGAGSISKFKSEEDEAQFGKLQQLGMTSSDETKLMAMREYIFKLASATYSFSSRLISEPDTGRTLKVTGDVELQKLGVVPQTVFLRARSSISEFGHRSSKLSITTTATSGSRKSVQSSTRTPVLLPPKPSRFSSIETASPTTSTGAPFEDLKRRLATIGGSTSSLTTAYGPSHLHSPREPKNILSPVPSPSSPLASATSTIPSPPPSVVSAVIPYPFTIPTGSMVDRPGSPTESVVSTTNSTSFRTISRLQLGGGAIMDGAKAAPAVGSSKTNAVGLLDAHSKLWDQEGSSERSGRSSPVSLATTTRPQRSRHTPLQHISTYDGQDPGISHLLENLYLDNNRELQHDFGPKVHEGPVRRRGAGRHSFAPRDGSSRRAEVSLIANLTSHSEAITALAVSPDHMFFISASDDKTVKIWDSARLERNVTKATHCFASAADDGSVHIVRVHVTQGGSLPKYGKLQVIREYRVNNPGEYVTSMVHYNSDAASNLILATTHSNIIILDLRTMRVLQRLENPRHYGPITCLCIDRKRTWIIVGTSAGILTLWDRRFGLMLKSWHVGVSASAAGRSVRVHQCIVHPAKGRGRWIMVAIETSKKNSSERKMSNLVEVWDIEKSTLVETFVTRTGIMSDPLPEPPGEIAVSADMSPAEAIAALVRARQTQSQAGMSDGRLPGGFPEASKTEMLPSPAPDVRAMVVGLDFGGHSVAPRSGFNDLMVDSNMSRSTGKGFMVTGSEDRKIRFWDMGKIERTAVLCGLESEQERPTFSSISSGTTSMYIETCPPTPSGVHSNRPAQRISLISHNQQNLLKNHQDVITTLACIDSPFRGGIISGDRAGVIKVWRVDQLEA</sequence>
<dbReference type="InterPro" id="IPR011009">
    <property type="entry name" value="Kinase-like_dom_sf"/>
</dbReference>
<keyword evidence="7" id="KW-0418">Kinase</keyword>
<keyword evidence="2" id="KW-0723">Serine/threonine-protein kinase</keyword>
<feature type="compositionally biased region" description="Polar residues" evidence="10">
    <location>
        <begin position="975"/>
        <end position="996"/>
    </location>
</feature>
<dbReference type="GO" id="GO:0004674">
    <property type="term" value="F:protein serine/threonine kinase activity"/>
    <property type="evidence" value="ECO:0007669"/>
    <property type="project" value="UniProtKB-KW"/>
</dbReference>
<feature type="region of interest" description="Disordered" evidence="10">
    <location>
        <begin position="1222"/>
        <end position="1248"/>
    </location>
</feature>
<feature type="compositionally biased region" description="Polar residues" evidence="10">
    <location>
        <begin position="1174"/>
        <end position="1183"/>
    </location>
</feature>
<dbReference type="GO" id="GO:0016236">
    <property type="term" value="P:macroautophagy"/>
    <property type="evidence" value="ECO:0007669"/>
    <property type="project" value="InterPro"/>
</dbReference>
<keyword evidence="8" id="KW-0067">ATP-binding</keyword>
<feature type="region of interest" description="Disordered" evidence="10">
    <location>
        <begin position="973"/>
        <end position="1024"/>
    </location>
</feature>
<dbReference type="InterPro" id="IPR000719">
    <property type="entry name" value="Prot_kinase_dom"/>
</dbReference>
<dbReference type="GO" id="GO:0005770">
    <property type="term" value="C:late endosome"/>
    <property type="evidence" value="ECO:0007669"/>
    <property type="project" value="TreeGrafter"/>
</dbReference>
<dbReference type="SMART" id="SM00320">
    <property type="entry name" value="WD40"/>
    <property type="match status" value="4"/>
</dbReference>
<keyword evidence="6" id="KW-0547">Nucleotide-binding</keyword>
<dbReference type="SUPFAM" id="SSF56112">
    <property type="entry name" value="Protein kinase-like (PK-like)"/>
    <property type="match status" value="1"/>
</dbReference>
<feature type="region of interest" description="Disordered" evidence="10">
    <location>
        <begin position="1037"/>
        <end position="1081"/>
    </location>
</feature>
<dbReference type="EMBL" id="JABXXO010000012">
    <property type="protein sequence ID" value="KAF7762182.1"/>
    <property type="molecule type" value="Genomic_DNA"/>
</dbReference>
<reference evidence="12 13" key="1">
    <citation type="journal article" name="Sci. Rep.">
        <title>Telomere-to-telomere assembled and centromere annotated genomes of the two main subspecies of the button mushroom Agaricus bisporus reveal especially polymorphic chromosome ends.</title>
        <authorList>
            <person name="Sonnenberg A.S.M."/>
            <person name="Sedaghat-Telgerd N."/>
            <person name="Lavrijssen B."/>
            <person name="Ohm R.A."/>
            <person name="Hendrickx P.M."/>
            <person name="Scholtmeijer K."/>
            <person name="Baars J.J.P."/>
            <person name="van Peer A."/>
        </authorList>
    </citation>
    <scope>NUCLEOTIDE SEQUENCE [LARGE SCALE GENOMIC DNA]</scope>
    <source>
        <strain evidence="12 13">H119_p4</strain>
    </source>
</reference>
<evidence type="ECO:0000256" key="3">
    <source>
        <dbReference type="ARBA" id="ARBA00022574"/>
    </source>
</evidence>
<dbReference type="InterPro" id="IPR055231">
    <property type="entry name" value="2AA_helical"/>
</dbReference>
<dbReference type="SMART" id="SM00220">
    <property type="entry name" value="S_TKc"/>
    <property type="match status" value="1"/>
</dbReference>
<proteinExistence type="predicted"/>
<dbReference type="CDD" id="cd13980">
    <property type="entry name" value="STKc_Vps15"/>
    <property type="match status" value="1"/>
</dbReference>
<dbReference type="GO" id="GO:0071561">
    <property type="term" value="C:nucleus-vacuole junction"/>
    <property type="evidence" value="ECO:0007669"/>
    <property type="project" value="TreeGrafter"/>
</dbReference>
<gene>
    <name evidence="12" type="ORF">Agabi119p4_8775</name>
</gene>
<dbReference type="Pfam" id="PF00400">
    <property type="entry name" value="WD40"/>
    <property type="match status" value="1"/>
</dbReference>
<evidence type="ECO:0000259" key="11">
    <source>
        <dbReference type="PROSITE" id="PS50011"/>
    </source>
</evidence>
<feature type="compositionally biased region" description="Polar residues" evidence="10">
    <location>
        <begin position="383"/>
        <end position="403"/>
    </location>
</feature>
<keyword evidence="5" id="KW-0677">Repeat</keyword>
<feature type="repeat" description="WD" evidence="9">
    <location>
        <begin position="1260"/>
        <end position="1292"/>
    </location>
</feature>
<dbReference type="Gene3D" id="1.10.510.10">
    <property type="entry name" value="Transferase(Phosphotransferase) domain 1"/>
    <property type="match status" value="1"/>
</dbReference>
<evidence type="ECO:0000256" key="2">
    <source>
        <dbReference type="ARBA" id="ARBA00022527"/>
    </source>
</evidence>